<evidence type="ECO:0000256" key="4">
    <source>
        <dbReference type="ARBA" id="ARBA00022829"/>
    </source>
</evidence>
<gene>
    <name evidence="9" type="primary">xerC</name>
    <name evidence="12" type="ORF">H206_00656</name>
</gene>
<dbReference type="SUPFAM" id="SSF56349">
    <property type="entry name" value="DNA breaking-rejoining enzymes"/>
    <property type="match status" value="1"/>
</dbReference>
<dbReference type="InterPro" id="IPR002104">
    <property type="entry name" value="Integrase_catalytic"/>
</dbReference>
<dbReference type="PROSITE" id="PS51898">
    <property type="entry name" value="TYR_RECOMBINASE"/>
    <property type="match status" value="1"/>
</dbReference>
<keyword evidence="8 9" id="KW-0131">Cell cycle</keyword>
<sequence>MNAPHLPAFVDWLKIERGYSPHTVECYSRDVIEFFQNIDKKIKTEEVNREHIGSYISSLYLVNSGSSVARKMSALRTFFRYCLRQGHLTVDPLAGIAGPKRSRHIPTYLTVDEVFSLLEEPKKKDRFFLRDRAIMELIYSTGMRVSEAVATNLADADFSAELIKIRGKGKKERLVPFGSTAGETLQQWLPARNNMIVDRITRGDEPEREAFFLNNRGTRLTVRSVERLVAGYGLRAGIGVRVTPHALRHSFATHLLEMGMDLRMVQELLGHASLSTTQQYTHLNLEHLSKVYDDAHPQAKKSCDQNK</sequence>
<evidence type="ECO:0000313" key="12">
    <source>
        <dbReference type="EMBL" id="RWX45760.1"/>
    </source>
</evidence>
<feature type="active site" evidence="9">
    <location>
        <position position="144"/>
    </location>
</feature>
<dbReference type="PANTHER" id="PTHR30349">
    <property type="entry name" value="PHAGE INTEGRASE-RELATED"/>
    <property type="match status" value="1"/>
</dbReference>
<dbReference type="Pfam" id="PF02899">
    <property type="entry name" value="Phage_int_SAM_1"/>
    <property type="match status" value="1"/>
</dbReference>
<dbReference type="InterPro" id="IPR011010">
    <property type="entry name" value="DNA_brk_join_enz"/>
</dbReference>
<keyword evidence="7 9" id="KW-0233">DNA recombination</keyword>
<keyword evidence="6 9" id="KW-0238">DNA-binding</keyword>
<evidence type="ECO:0000259" key="11">
    <source>
        <dbReference type="PROSITE" id="PS51900"/>
    </source>
</evidence>
<keyword evidence="4 9" id="KW-0159">Chromosome partition</keyword>
<dbReference type="PROSITE" id="PS51900">
    <property type="entry name" value="CB"/>
    <property type="match status" value="1"/>
</dbReference>
<feature type="domain" description="Tyr recombinase" evidence="10">
    <location>
        <begin position="104"/>
        <end position="293"/>
    </location>
</feature>
<accession>A0A3S3R6W0</accession>
<feature type="active site" description="O-(3'-phospho-DNA)-tyrosine intermediate" evidence="9">
    <location>
        <position position="280"/>
    </location>
</feature>
<comment type="function">
    <text evidence="9">Site-specific tyrosine recombinase, which acts by catalyzing the cutting and rejoining of the recombining DNA molecules. The XerC-XerD complex is essential to convert dimers of the bacterial chromosome into monomers to permit their segregation at cell division. It also contributes to the segregational stability of plasmids.</text>
</comment>
<keyword evidence="2 9" id="KW-0963">Cytoplasm</keyword>
<dbReference type="Proteomes" id="UP000287853">
    <property type="component" value="Unassembled WGS sequence"/>
</dbReference>
<comment type="similarity">
    <text evidence="9">Belongs to the 'phage' integrase family. XerC subfamily.</text>
</comment>
<dbReference type="GO" id="GO:0051301">
    <property type="term" value="P:cell division"/>
    <property type="evidence" value="ECO:0007669"/>
    <property type="project" value="UniProtKB-KW"/>
</dbReference>
<evidence type="ECO:0000256" key="9">
    <source>
        <dbReference type="HAMAP-Rule" id="MF_01808"/>
    </source>
</evidence>
<dbReference type="PANTHER" id="PTHR30349:SF77">
    <property type="entry name" value="TYROSINE RECOMBINASE XERC"/>
    <property type="match status" value="1"/>
</dbReference>
<evidence type="ECO:0000313" key="13">
    <source>
        <dbReference type="Proteomes" id="UP000287853"/>
    </source>
</evidence>
<dbReference type="GO" id="GO:0006313">
    <property type="term" value="P:DNA transposition"/>
    <property type="evidence" value="ECO:0007669"/>
    <property type="project" value="UniProtKB-UniRule"/>
</dbReference>
<feature type="active site" evidence="9">
    <location>
        <position position="271"/>
    </location>
</feature>
<name>A0A3S3R6W0_9BACT</name>
<evidence type="ECO:0000256" key="7">
    <source>
        <dbReference type="ARBA" id="ARBA00023172"/>
    </source>
</evidence>
<dbReference type="NCBIfam" id="NF001399">
    <property type="entry name" value="PRK00283.1"/>
    <property type="match status" value="1"/>
</dbReference>
<evidence type="ECO:0000256" key="2">
    <source>
        <dbReference type="ARBA" id="ARBA00022490"/>
    </source>
</evidence>
<feature type="domain" description="Core-binding (CB)" evidence="11">
    <location>
        <begin position="1"/>
        <end position="83"/>
    </location>
</feature>
<dbReference type="GO" id="GO:0005737">
    <property type="term" value="C:cytoplasm"/>
    <property type="evidence" value="ECO:0007669"/>
    <property type="project" value="UniProtKB-SubCell"/>
</dbReference>
<evidence type="ECO:0000256" key="3">
    <source>
        <dbReference type="ARBA" id="ARBA00022618"/>
    </source>
</evidence>
<dbReference type="GO" id="GO:0007059">
    <property type="term" value="P:chromosome segregation"/>
    <property type="evidence" value="ECO:0007669"/>
    <property type="project" value="UniProtKB-UniRule"/>
</dbReference>
<dbReference type="NCBIfam" id="NF040815">
    <property type="entry name" value="recomb_XerA_Arch"/>
    <property type="match status" value="1"/>
</dbReference>
<proteinExistence type="inferred from homology"/>
<dbReference type="EMBL" id="MTKO01000073">
    <property type="protein sequence ID" value="RWX45760.1"/>
    <property type="molecule type" value="Genomic_DNA"/>
</dbReference>
<evidence type="ECO:0000256" key="5">
    <source>
        <dbReference type="ARBA" id="ARBA00022908"/>
    </source>
</evidence>
<keyword evidence="3 9" id="KW-0132">Cell division</keyword>
<dbReference type="HAMAP" id="MF_01808">
    <property type="entry name" value="Recomb_XerC_XerD"/>
    <property type="match status" value="1"/>
</dbReference>
<keyword evidence="13" id="KW-1185">Reference proteome</keyword>
<dbReference type="InterPro" id="IPR023009">
    <property type="entry name" value="Tyrosine_recombinase_XerC/XerD"/>
</dbReference>
<dbReference type="AlphaFoldDB" id="A0A3S3R6W0"/>
<feature type="active site" evidence="9">
    <location>
        <position position="168"/>
    </location>
</feature>
<dbReference type="InterPro" id="IPR010998">
    <property type="entry name" value="Integrase_recombinase_N"/>
</dbReference>
<dbReference type="InterPro" id="IPR044068">
    <property type="entry name" value="CB"/>
</dbReference>
<dbReference type="CDD" id="cd00798">
    <property type="entry name" value="INT_XerDC_C"/>
    <property type="match status" value="1"/>
</dbReference>
<feature type="active site" evidence="9">
    <location>
        <position position="245"/>
    </location>
</feature>
<dbReference type="GO" id="GO:0009037">
    <property type="term" value="F:tyrosine-based site-specific recombinase activity"/>
    <property type="evidence" value="ECO:0007669"/>
    <property type="project" value="UniProtKB-UniRule"/>
</dbReference>
<evidence type="ECO:0000256" key="1">
    <source>
        <dbReference type="ARBA" id="ARBA00004496"/>
    </source>
</evidence>
<dbReference type="InterPro" id="IPR004107">
    <property type="entry name" value="Integrase_SAM-like_N"/>
</dbReference>
<feature type="active site" evidence="9">
    <location>
        <position position="248"/>
    </location>
</feature>
<evidence type="ECO:0000256" key="8">
    <source>
        <dbReference type="ARBA" id="ARBA00023306"/>
    </source>
</evidence>
<comment type="subcellular location">
    <subcellularLocation>
        <location evidence="1 9">Cytoplasm</location>
    </subcellularLocation>
</comment>
<dbReference type="InterPro" id="IPR013762">
    <property type="entry name" value="Integrase-like_cat_sf"/>
</dbReference>
<evidence type="ECO:0000259" key="10">
    <source>
        <dbReference type="PROSITE" id="PS51898"/>
    </source>
</evidence>
<organism evidence="12 13">
    <name type="scientific">Candidatus Electrothrix aarhusensis</name>
    <dbReference type="NCBI Taxonomy" id="1859131"/>
    <lineage>
        <taxon>Bacteria</taxon>
        <taxon>Pseudomonadati</taxon>
        <taxon>Thermodesulfobacteriota</taxon>
        <taxon>Desulfobulbia</taxon>
        <taxon>Desulfobulbales</taxon>
        <taxon>Desulfobulbaceae</taxon>
        <taxon>Candidatus Electrothrix</taxon>
    </lineage>
</organism>
<keyword evidence="5 9" id="KW-0229">DNA integration</keyword>
<evidence type="ECO:0000256" key="6">
    <source>
        <dbReference type="ARBA" id="ARBA00023125"/>
    </source>
</evidence>
<protein>
    <recommendedName>
        <fullName evidence="9">Tyrosine recombinase XerC</fullName>
    </recommendedName>
</protein>
<dbReference type="GO" id="GO:0003677">
    <property type="term" value="F:DNA binding"/>
    <property type="evidence" value="ECO:0007669"/>
    <property type="project" value="UniProtKB-UniRule"/>
</dbReference>
<dbReference type="Pfam" id="PF00589">
    <property type="entry name" value="Phage_integrase"/>
    <property type="match status" value="1"/>
</dbReference>
<comment type="subunit">
    <text evidence="9">Forms a cyclic heterotetrameric complex composed of two molecules of XerC and two molecules of XerD.</text>
</comment>
<dbReference type="InterPro" id="IPR050090">
    <property type="entry name" value="Tyrosine_recombinase_XerCD"/>
</dbReference>
<comment type="caution">
    <text evidence="12">The sequence shown here is derived from an EMBL/GenBank/DDBJ whole genome shotgun (WGS) entry which is preliminary data.</text>
</comment>
<reference evidence="12 13" key="1">
    <citation type="submission" date="2017-01" db="EMBL/GenBank/DDBJ databases">
        <title>The cable genome- insights into the physiology and evolution of filamentous bacteria capable of sulfide oxidation via long distance electron transfer.</title>
        <authorList>
            <person name="Schreiber L."/>
            <person name="Bjerg J.T."/>
            <person name="Boggild A."/>
            <person name="Van De Vossenberg J."/>
            <person name="Meysman F."/>
            <person name="Nielsen L.P."/>
            <person name="Schramm A."/>
            <person name="Kjeldsen K.U."/>
        </authorList>
    </citation>
    <scope>NUCLEOTIDE SEQUENCE [LARGE SCALE GENOMIC DNA]</scope>
    <source>
        <strain evidence="12">MCF</strain>
    </source>
</reference>
<dbReference type="Gene3D" id="1.10.150.130">
    <property type="match status" value="1"/>
</dbReference>
<dbReference type="Gene3D" id="1.10.443.10">
    <property type="entry name" value="Intergrase catalytic core"/>
    <property type="match status" value="1"/>
</dbReference>